<gene>
    <name evidence="2" type="ORF">OSIN01602_LOCUS2615</name>
</gene>
<evidence type="ECO:0000256" key="1">
    <source>
        <dbReference type="SAM" id="SignalP"/>
    </source>
</evidence>
<dbReference type="AlphaFoldDB" id="A0A7S1YZM1"/>
<accession>A0A7S1YZM1</accession>
<reference evidence="2" key="1">
    <citation type="submission" date="2021-01" db="EMBL/GenBank/DDBJ databases">
        <authorList>
            <person name="Corre E."/>
            <person name="Pelletier E."/>
            <person name="Niang G."/>
            <person name="Scheremetjew M."/>
            <person name="Finn R."/>
            <person name="Kale V."/>
            <person name="Holt S."/>
            <person name="Cochrane G."/>
            <person name="Meng A."/>
            <person name="Brown T."/>
            <person name="Cohen L."/>
        </authorList>
    </citation>
    <scope>NUCLEOTIDE SEQUENCE</scope>
    <source>
        <strain evidence="2">Grunow 1884</strain>
    </source>
</reference>
<name>A0A7S1YZM1_TRICV</name>
<keyword evidence="1" id="KW-0732">Signal</keyword>
<sequence length="92" mass="9635">MLRSAALCLALATTASVLPRSRAFSSTARGGPPSWSDLEARLPSALVPGPAVYGVGEGPEAADLKGKTVLYRDSNGWCPHSEQAWLALLVWG</sequence>
<protein>
    <submittedName>
        <fullName evidence="2">Uncharacterized protein</fullName>
    </submittedName>
</protein>
<feature type="chain" id="PRO_5031554190" evidence="1">
    <location>
        <begin position="24"/>
        <end position="92"/>
    </location>
</feature>
<proteinExistence type="predicted"/>
<feature type="signal peptide" evidence="1">
    <location>
        <begin position="1"/>
        <end position="23"/>
    </location>
</feature>
<evidence type="ECO:0000313" key="2">
    <source>
        <dbReference type="EMBL" id="CAD9323937.1"/>
    </source>
</evidence>
<dbReference type="EMBL" id="HBGO01004673">
    <property type="protein sequence ID" value="CAD9323937.1"/>
    <property type="molecule type" value="Transcribed_RNA"/>
</dbReference>
<organism evidence="2">
    <name type="scientific">Trieres chinensis</name>
    <name type="common">Marine centric diatom</name>
    <name type="synonym">Odontella sinensis</name>
    <dbReference type="NCBI Taxonomy" id="1514140"/>
    <lineage>
        <taxon>Eukaryota</taxon>
        <taxon>Sar</taxon>
        <taxon>Stramenopiles</taxon>
        <taxon>Ochrophyta</taxon>
        <taxon>Bacillariophyta</taxon>
        <taxon>Mediophyceae</taxon>
        <taxon>Biddulphiophycidae</taxon>
        <taxon>Eupodiscales</taxon>
        <taxon>Parodontellaceae</taxon>
        <taxon>Trieres</taxon>
    </lineage>
</organism>